<dbReference type="AlphaFoldDB" id="A0A9R1TPN9"/>
<protein>
    <recommendedName>
        <fullName evidence="4">Peptidase aspartic putative domain-containing protein</fullName>
    </recommendedName>
</protein>
<dbReference type="SUPFAM" id="SSF56672">
    <property type="entry name" value="DNA/RNA polymerases"/>
    <property type="match status" value="1"/>
</dbReference>
<dbReference type="GO" id="GO:0071897">
    <property type="term" value="P:DNA biosynthetic process"/>
    <property type="evidence" value="ECO:0007669"/>
    <property type="project" value="UniProtKB-ARBA"/>
</dbReference>
<accession>A0A9R1TPN9</accession>
<feature type="compositionally biased region" description="Polar residues" evidence="1">
    <location>
        <begin position="231"/>
        <end position="251"/>
    </location>
</feature>
<dbReference type="PANTHER" id="PTHR47331">
    <property type="entry name" value="PHD-TYPE DOMAIN-CONTAINING PROTEIN"/>
    <property type="match status" value="1"/>
</dbReference>
<dbReference type="KEGG" id="fas:105272856"/>
<keyword evidence="2" id="KW-1185">Reference proteome</keyword>
<feature type="compositionally biased region" description="Polar residues" evidence="1">
    <location>
        <begin position="108"/>
        <end position="129"/>
    </location>
</feature>
<evidence type="ECO:0000313" key="2">
    <source>
        <dbReference type="Proteomes" id="UP000694866"/>
    </source>
</evidence>
<dbReference type="InterPro" id="IPR043128">
    <property type="entry name" value="Rev_trsase/Diguanyl_cyclase"/>
</dbReference>
<dbReference type="OrthoDB" id="5920040at2759"/>
<name>A0A9R1TPN9_9HYME</name>
<feature type="region of interest" description="Disordered" evidence="1">
    <location>
        <begin position="220"/>
        <end position="251"/>
    </location>
</feature>
<evidence type="ECO:0000256" key="1">
    <source>
        <dbReference type="SAM" id="MobiDB-lite"/>
    </source>
</evidence>
<feature type="region of interest" description="Disordered" evidence="1">
    <location>
        <begin position="84"/>
        <end position="146"/>
    </location>
</feature>
<dbReference type="GeneID" id="105272856"/>
<dbReference type="InterPro" id="IPR043502">
    <property type="entry name" value="DNA/RNA_pol_sf"/>
</dbReference>
<dbReference type="Gene3D" id="3.30.70.270">
    <property type="match status" value="1"/>
</dbReference>
<reference evidence="3" key="1">
    <citation type="submission" date="2025-08" db="UniProtKB">
        <authorList>
            <consortium name="RefSeq"/>
        </authorList>
    </citation>
    <scope>IDENTIFICATION</scope>
    <source>
        <strain evidence="3">USDA-PBARC FA_bdor</strain>
        <tissue evidence="3">Whole organism</tissue>
    </source>
</reference>
<evidence type="ECO:0008006" key="4">
    <source>
        <dbReference type="Google" id="ProtNLM"/>
    </source>
</evidence>
<gene>
    <name evidence="3" type="primary">LOC105272856</name>
</gene>
<organism evidence="2 3">
    <name type="scientific">Fopius arisanus</name>
    <dbReference type="NCBI Taxonomy" id="64838"/>
    <lineage>
        <taxon>Eukaryota</taxon>
        <taxon>Metazoa</taxon>
        <taxon>Ecdysozoa</taxon>
        <taxon>Arthropoda</taxon>
        <taxon>Hexapoda</taxon>
        <taxon>Insecta</taxon>
        <taxon>Pterygota</taxon>
        <taxon>Neoptera</taxon>
        <taxon>Endopterygota</taxon>
        <taxon>Hymenoptera</taxon>
        <taxon>Apocrita</taxon>
        <taxon>Ichneumonoidea</taxon>
        <taxon>Braconidae</taxon>
        <taxon>Opiinae</taxon>
        <taxon>Fopius</taxon>
    </lineage>
</organism>
<sequence>MKSHSASDLYLLTSSISEALSTLKALDQPTDHWGPVVVHVLTRRLSNKLREAWENKIGASTEYPSLDHLLDFLHGRSRAMETLEVGTQSLSSTSSSRPSQTTVQTRSMTKTSAKVNQMSASRPFQQSAPQPHGPSKKIQSTQSTSWTDAGYPCSYCKRDHYIASCSEFKALSPIARKEVADKLYLCYNCLGNHSIRVCQTSRTCRTCQERHHTLLHLDRSRRPAPTRPTSQTFSAQPQHQQSARPAQLSGVPSVTYNNAGEESLVRQLKLKKQRSSIQISGVGESSFGTRSGEVHLTLQSIYSVERINVPAHSLDHLTSSLPTFSAEDLDWDHLDDLNLPDPNFRVFAPIDLLIGADVFGRIIKPSIIKQGADAPVAQLTSFGWNVFGPTGTALALTRLAHHLAVSEVSYDQLEDLLSKFWIQEEVPGRVDSDLSADELSSLACLRRIIARISKDQRFFQLYSDFLKEYVDLDHMRLVVPSLVSSSSSVQVETACCSDGMTLAHEAKASGGLRVSEELRVGPSDIRRSYYLPHHGVVRESSERTKLRVVFNGSAKTSSGKSLNDILHTGAKLQRHIYDVLRWTRQHKVIFMKDITKMFRQIRVHEDDWPLQQILWIDSNGGLSTYQLTTVTYGTRSAPFLANRVLLQLVEEEGHRFPLAVDPIVKGRYVDEICGGADTHDQLLRTAQKVRYLCAAGGMPLPKWHSNSSALLRWLDPDSTSNDQRI</sequence>
<dbReference type="RefSeq" id="XP_011313390.1">
    <property type="nucleotide sequence ID" value="XM_011315088.1"/>
</dbReference>
<feature type="compositionally biased region" description="Low complexity" evidence="1">
    <location>
        <begin position="87"/>
        <end position="107"/>
    </location>
</feature>
<dbReference type="PANTHER" id="PTHR47331:SF5">
    <property type="entry name" value="RIBONUCLEASE H"/>
    <property type="match status" value="1"/>
</dbReference>
<dbReference type="Proteomes" id="UP000694866">
    <property type="component" value="Unplaced"/>
</dbReference>
<feature type="compositionally biased region" description="Polar residues" evidence="1">
    <location>
        <begin position="137"/>
        <end position="146"/>
    </location>
</feature>
<dbReference type="Gene3D" id="3.10.10.10">
    <property type="entry name" value="HIV Type 1 Reverse Transcriptase, subunit A, domain 1"/>
    <property type="match status" value="1"/>
</dbReference>
<evidence type="ECO:0000313" key="3">
    <source>
        <dbReference type="RefSeq" id="XP_011313390.1"/>
    </source>
</evidence>
<proteinExistence type="predicted"/>